<proteinExistence type="predicted"/>
<gene>
    <name evidence="2" type="ORF">G3T36_15350</name>
</gene>
<feature type="chain" id="PRO_5038516911" description="Cell wall-binding repeat-containing protein" evidence="1">
    <location>
        <begin position="20"/>
        <end position="795"/>
    </location>
</feature>
<dbReference type="PROSITE" id="PS00135">
    <property type="entry name" value="TRYPSIN_SER"/>
    <property type="match status" value="1"/>
</dbReference>
<name>A0A6L9Y1F9_9MICO</name>
<dbReference type="InterPro" id="IPR043504">
    <property type="entry name" value="Peptidase_S1_PA_chymotrypsin"/>
</dbReference>
<reference evidence="2 3" key="1">
    <citation type="journal article" date="2014" name="J. Microbiol.">
        <title>Diaminobutyricibacter tongyongensis gen. nov., sp. nov. and Homoserinibacter gongjuensis gen. nov., sp. nov. belong to the family Microbacteriaceae.</title>
        <authorList>
            <person name="Kim S.J."/>
            <person name="Ahn J.H."/>
            <person name="Weon H.Y."/>
            <person name="Hamada M."/>
            <person name="Suzuki K."/>
            <person name="Kwon S.W."/>
        </authorList>
    </citation>
    <scope>NUCLEOTIDE SEQUENCE [LARGE SCALE GENOMIC DNA]</scope>
    <source>
        <strain evidence="2 3">NBRC 108724</strain>
    </source>
</reference>
<dbReference type="Gene3D" id="3.40.50.12090">
    <property type="match status" value="2"/>
</dbReference>
<dbReference type="RefSeq" id="WP_163290674.1">
    <property type="nucleotide sequence ID" value="NZ_JAAGWY010000003.1"/>
</dbReference>
<evidence type="ECO:0000256" key="1">
    <source>
        <dbReference type="SAM" id="SignalP"/>
    </source>
</evidence>
<sequence>MRYSSSAMVIIAASSVVIASIGIPASAASARTVTAAVIARAHPAPAAPPARMVPHPAALYERAAAALPASLQASIGRDLHITPAAYLAAASAAENASDVLARLRTSGVATDSARLDGTTLRVPVATERAASAVAAAGATPELGPMPASPGYAGLTGRPLADLRGGQGWGYTTGADGSGWRCSVGFNGHDETTGAGRFVTAGHCYGLGGPALGDAFLLSQAAPGAAAAGDDLGPLSTSDFRYGNNFDEGLVSLSPGTNPLPAVTTWNGGAGAPSTGITVTGYTGGVVGAPICKSGSMSGWTCGHVLAIDDVVTLTDENGQNGKAVNEMVTDACVAQGDSGGAVMIGSSAAGVVSGGTIAPGGTADTCTGPASPGQYSFFFPMVSPHGQASVMSSLGSSWEPSISIATPKVTSIGVAFVGGALSGTLANGTSHHVISVTFDGSSSPVTASVSSTGSWTVPLTGLAVGTHSYSVVASVGRWSISSPATGSLTLSVKPTVSRLAGPDRYSVAVAVSKSGFPGTAATVYIAAGSAFPDALGAAPAAAHTDAPLLLVPGTSIPSVVVSELTRLRPATIVVVGGTGSVSATVLAQLRAYASKTVIRIGGTDRFDTSRKLAAYAFPGGSATAFIANGLNFPDAVSAGAAAGSVSAPIILVNGAKATIDDGTATTIDRLHATSFAIAGGTASISAGIAAQLGARPGATVERYGGADRYQTSEAINRAFFTSTATTYLASGLAFPDALGGAARAGAIPAALYAIPQNCVPSSVLADIQSSGSTKVVVLGGTGALGTGVDTLTPCP</sequence>
<dbReference type="CDD" id="cd21112">
    <property type="entry name" value="alphaLP-like"/>
    <property type="match status" value="1"/>
</dbReference>
<feature type="signal peptide" evidence="1">
    <location>
        <begin position="1"/>
        <end position="19"/>
    </location>
</feature>
<dbReference type="Pfam" id="PF04122">
    <property type="entry name" value="CW_binding_2"/>
    <property type="match status" value="3"/>
</dbReference>
<dbReference type="InterPro" id="IPR033116">
    <property type="entry name" value="TRYPSIN_SER"/>
</dbReference>
<dbReference type="GO" id="GO:0004252">
    <property type="term" value="F:serine-type endopeptidase activity"/>
    <property type="evidence" value="ECO:0007669"/>
    <property type="project" value="InterPro"/>
</dbReference>
<dbReference type="PANTHER" id="PTHR30032">
    <property type="entry name" value="N-ACETYLMURAMOYL-L-ALANINE AMIDASE-RELATED"/>
    <property type="match status" value="1"/>
</dbReference>
<dbReference type="Proteomes" id="UP000474967">
    <property type="component" value="Unassembled WGS sequence"/>
</dbReference>
<dbReference type="GO" id="GO:0006508">
    <property type="term" value="P:proteolysis"/>
    <property type="evidence" value="ECO:0007669"/>
    <property type="project" value="InterPro"/>
</dbReference>
<dbReference type="PANTHER" id="PTHR30032:SF8">
    <property type="entry name" value="GERMINATION-SPECIFIC N-ACETYLMURAMOYL-L-ALANINE AMIDASE"/>
    <property type="match status" value="1"/>
</dbReference>
<dbReference type="AlphaFoldDB" id="A0A6L9Y1F9"/>
<organism evidence="2 3">
    <name type="scientific">Leifsonia tongyongensis</name>
    <dbReference type="NCBI Taxonomy" id="1268043"/>
    <lineage>
        <taxon>Bacteria</taxon>
        <taxon>Bacillati</taxon>
        <taxon>Actinomycetota</taxon>
        <taxon>Actinomycetes</taxon>
        <taxon>Micrococcales</taxon>
        <taxon>Microbacteriaceae</taxon>
        <taxon>Leifsonia</taxon>
    </lineage>
</organism>
<comment type="caution">
    <text evidence="2">The sequence shown here is derived from an EMBL/GenBank/DDBJ whole genome shotgun (WGS) entry which is preliminary data.</text>
</comment>
<evidence type="ECO:0000313" key="3">
    <source>
        <dbReference type="Proteomes" id="UP000474967"/>
    </source>
</evidence>
<dbReference type="InterPro" id="IPR007253">
    <property type="entry name" value="Cell_wall-bd_2"/>
</dbReference>
<accession>A0A6L9Y1F9</accession>
<dbReference type="InterPro" id="IPR018114">
    <property type="entry name" value="TRYPSIN_HIS"/>
</dbReference>
<keyword evidence="3" id="KW-1185">Reference proteome</keyword>
<dbReference type="InterPro" id="IPR051922">
    <property type="entry name" value="Bact_Sporulation_Assoc"/>
</dbReference>
<dbReference type="PROSITE" id="PS00134">
    <property type="entry name" value="TRYPSIN_HIS"/>
    <property type="match status" value="1"/>
</dbReference>
<dbReference type="InterPro" id="IPR009003">
    <property type="entry name" value="Peptidase_S1_PA"/>
</dbReference>
<dbReference type="SUPFAM" id="SSF50494">
    <property type="entry name" value="Trypsin-like serine proteases"/>
    <property type="match status" value="1"/>
</dbReference>
<dbReference type="Gene3D" id="2.40.10.10">
    <property type="entry name" value="Trypsin-like serine proteases"/>
    <property type="match status" value="2"/>
</dbReference>
<keyword evidence="1" id="KW-0732">Signal</keyword>
<evidence type="ECO:0008006" key="4">
    <source>
        <dbReference type="Google" id="ProtNLM"/>
    </source>
</evidence>
<protein>
    <recommendedName>
        <fullName evidence="4">Cell wall-binding repeat-containing protein</fullName>
    </recommendedName>
</protein>
<dbReference type="EMBL" id="JAAGWY010000003">
    <property type="protein sequence ID" value="NEN07237.1"/>
    <property type="molecule type" value="Genomic_DNA"/>
</dbReference>
<evidence type="ECO:0000313" key="2">
    <source>
        <dbReference type="EMBL" id="NEN07237.1"/>
    </source>
</evidence>